<evidence type="ECO:0000313" key="7">
    <source>
        <dbReference type="EMBL" id="EAY30201.1"/>
    </source>
</evidence>
<dbReference type="CDD" id="cd01658">
    <property type="entry name" value="Ribosomal_L30"/>
    <property type="match status" value="1"/>
</dbReference>
<comment type="similarity">
    <text evidence="1 5">Belongs to the universal ribosomal protein uL30 family.</text>
</comment>
<evidence type="ECO:0000256" key="2">
    <source>
        <dbReference type="ARBA" id="ARBA00011838"/>
    </source>
</evidence>
<keyword evidence="3 5" id="KW-0689">Ribosomal protein</keyword>
<dbReference type="InterPro" id="IPR036919">
    <property type="entry name" value="Ribo_uL30_ferredoxin-like_sf"/>
</dbReference>
<keyword evidence="8" id="KW-1185">Reference proteome</keyword>
<dbReference type="InterPro" id="IPR016082">
    <property type="entry name" value="Ribosomal_uL30_ferredoxin-like"/>
</dbReference>
<dbReference type="HAMAP" id="MF_01371_B">
    <property type="entry name" value="Ribosomal_uL30_B"/>
    <property type="match status" value="1"/>
</dbReference>
<gene>
    <name evidence="5" type="primary">rpmD</name>
    <name evidence="7" type="ORF">M23134_08023</name>
</gene>
<proteinExistence type="inferred from homology"/>
<dbReference type="EMBL" id="AAWS01000007">
    <property type="protein sequence ID" value="EAY30201.1"/>
    <property type="molecule type" value="Genomic_DNA"/>
</dbReference>
<organism evidence="7 8">
    <name type="scientific">Microscilla marina ATCC 23134</name>
    <dbReference type="NCBI Taxonomy" id="313606"/>
    <lineage>
        <taxon>Bacteria</taxon>
        <taxon>Pseudomonadati</taxon>
        <taxon>Bacteroidota</taxon>
        <taxon>Cytophagia</taxon>
        <taxon>Cytophagales</taxon>
        <taxon>Microscillaceae</taxon>
        <taxon>Microscilla</taxon>
    </lineage>
</organism>
<dbReference type="GO" id="GO:0006412">
    <property type="term" value="P:translation"/>
    <property type="evidence" value="ECO:0007669"/>
    <property type="project" value="UniProtKB-UniRule"/>
</dbReference>
<evidence type="ECO:0000256" key="1">
    <source>
        <dbReference type="ARBA" id="ARBA00007594"/>
    </source>
</evidence>
<dbReference type="OrthoDB" id="9812790at2"/>
<dbReference type="PANTHER" id="PTHR15892">
    <property type="entry name" value="MITOCHONDRIAL RIBOSOMAL PROTEIN L30"/>
    <property type="match status" value="1"/>
</dbReference>
<dbReference type="Gene3D" id="3.30.1390.20">
    <property type="entry name" value="Ribosomal protein L30, ferredoxin-like fold domain"/>
    <property type="match status" value="1"/>
</dbReference>
<protein>
    <recommendedName>
        <fullName evidence="5">Large ribosomal subunit protein uL30</fullName>
    </recommendedName>
</protein>
<dbReference type="SUPFAM" id="SSF55129">
    <property type="entry name" value="Ribosomal protein L30p/L7e"/>
    <property type="match status" value="1"/>
</dbReference>
<dbReference type="InterPro" id="IPR005996">
    <property type="entry name" value="Ribosomal_uL30_bac-type"/>
</dbReference>
<keyword evidence="4 5" id="KW-0687">Ribonucleoprotein</keyword>
<evidence type="ECO:0000256" key="5">
    <source>
        <dbReference type="HAMAP-Rule" id="MF_01371"/>
    </source>
</evidence>
<dbReference type="PIRSF" id="PIRSF002211">
    <property type="entry name" value="Ribosomal_L30_bac-type"/>
    <property type="match status" value="1"/>
</dbReference>
<feature type="domain" description="Large ribosomal subunit protein uL30-like ferredoxin-like fold" evidence="6">
    <location>
        <begin position="4"/>
        <end position="54"/>
    </location>
</feature>
<name>A1ZGT2_MICM2</name>
<evidence type="ECO:0000313" key="8">
    <source>
        <dbReference type="Proteomes" id="UP000004095"/>
    </source>
</evidence>
<sequence>MAKVKITQVRSTINRPKKQKATIKALGLGRINKSVEKENTPQIAGMIRKVQHLIAVEELG</sequence>
<dbReference type="Proteomes" id="UP000004095">
    <property type="component" value="Unassembled WGS sequence"/>
</dbReference>
<dbReference type="PANTHER" id="PTHR15892:SF2">
    <property type="entry name" value="LARGE RIBOSOMAL SUBUNIT PROTEIN UL30M"/>
    <property type="match status" value="1"/>
</dbReference>
<evidence type="ECO:0000256" key="3">
    <source>
        <dbReference type="ARBA" id="ARBA00022980"/>
    </source>
</evidence>
<dbReference type="GO" id="GO:0022625">
    <property type="term" value="C:cytosolic large ribosomal subunit"/>
    <property type="evidence" value="ECO:0007669"/>
    <property type="project" value="TreeGrafter"/>
</dbReference>
<dbReference type="GO" id="GO:0003735">
    <property type="term" value="F:structural constituent of ribosome"/>
    <property type="evidence" value="ECO:0007669"/>
    <property type="project" value="InterPro"/>
</dbReference>
<comment type="caution">
    <text evidence="7">The sequence shown here is derived from an EMBL/GenBank/DDBJ whole genome shotgun (WGS) entry which is preliminary data.</text>
</comment>
<dbReference type="RefSeq" id="WP_002695068.1">
    <property type="nucleotide sequence ID" value="NZ_AAWS01000007.1"/>
</dbReference>
<evidence type="ECO:0000256" key="4">
    <source>
        <dbReference type="ARBA" id="ARBA00023274"/>
    </source>
</evidence>
<evidence type="ECO:0000259" key="6">
    <source>
        <dbReference type="Pfam" id="PF00327"/>
    </source>
</evidence>
<comment type="subunit">
    <text evidence="2 5">Part of the 50S ribosomal subunit.</text>
</comment>
<dbReference type="AlphaFoldDB" id="A1ZGT2"/>
<accession>A1ZGT2</accession>
<reference evidence="7 8" key="1">
    <citation type="submission" date="2007-01" db="EMBL/GenBank/DDBJ databases">
        <authorList>
            <person name="Haygood M."/>
            <person name="Podell S."/>
            <person name="Anderson C."/>
            <person name="Hopkinson B."/>
            <person name="Roe K."/>
            <person name="Barbeau K."/>
            <person name="Gaasterland T."/>
            <person name="Ferriera S."/>
            <person name="Johnson J."/>
            <person name="Kravitz S."/>
            <person name="Beeson K."/>
            <person name="Sutton G."/>
            <person name="Rogers Y.-H."/>
            <person name="Friedman R."/>
            <person name="Frazier M."/>
            <person name="Venter J.C."/>
        </authorList>
    </citation>
    <scope>NUCLEOTIDE SEQUENCE [LARGE SCALE GENOMIC DNA]</scope>
    <source>
        <strain evidence="7 8">ATCC 23134</strain>
    </source>
</reference>
<dbReference type="NCBIfam" id="TIGR01308">
    <property type="entry name" value="rpmD_bact"/>
    <property type="match status" value="1"/>
</dbReference>
<dbReference type="Pfam" id="PF00327">
    <property type="entry name" value="Ribosomal_L30"/>
    <property type="match status" value="1"/>
</dbReference>
<dbReference type="eggNOG" id="COG1841">
    <property type="taxonomic scope" value="Bacteria"/>
</dbReference>
<dbReference type="FunFam" id="3.30.1390.20:FF:000001">
    <property type="entry name" value="50S ribosomal protein L30"/>
    <property type="match status" value="1"/>
</dbReference>